<protein>
    <submittedName>
        <fullName evidence="2">Uncharacterized protein</fullName>
    </submittedName>
</protein>
<organism evidence="2">
    <name type="scientific">Candidatus Enterococcus dunnyi</name>
    <dbReference type="NCBI Taxonomy" id="1834192"/>
    <lineage>
        <taxon>Bacteria</taxon>
        <taxon>Bacillati</taxon>
        <taxon>Bacillota</taxon>
        <taxon>Bacilli</taxon>
        <taxon>Lactobacillales</taxon>
        <taxon>Enterococcaceae</taxon>
        <taxon>Enterococcus</taxon>
    </lineage>
</organism>
<evidence type="ECO:0000313" key="2">
    <source>
        <dbReference type="EMBL" id="OUZ30580.1"/>
    </source>
</evidence>
<dbReference type="AlphaFoldDB" id="A0A200J1R4"/>
<dbReference type="EMBL" id="NIBQ01000003">
    <property type="protein sequence ID" value="OUZ30580.1"/>
    <property type="molecule type" value="Genomic_DNA"/>
</dbReference>
<keyword evidence="1" id="KW-0472">Membrane</keyword>
<reference evidence="2" key="1">
    <citation type="submission" date="2017-05" db="EMBL/GenBank/DDBJ databases">
        <title>The Genome Sequence of Enterococcus sp. 9D6_DIV0238.</title>
        <authorList>
            <consortium name="The Broad Institute Genomics Platform"/>
            <consortium name="The Broad Institute Genomic Center for Infectious Diseases"/>
            <person name="Earl A."/>
            <person name="Manson A."/>
            <person name="Schwartman J."/>
            <person name="Gilmore M."/>
            <person name="Abouelleil A."/>
            <person name="Cao P."/>
            <person name="Chapman S."/>
            <person name="Cusick C."/>
            <person name="Shea T."/>
            <person name="Young S."/>
            <person name="Neafsey D."/>
            <person name="Nusbaum C."/>
            <person name="Birren B."/>
        </authorList>
    </citation>
    <scope>NUCLEOTIDE SEQUENCE [LARGE SCALE GENOMIC DNA]</scope>
    <source>
        <strain evidence="2">9D6_DIV0238</strain>
    </source>
</reference>
<sequence length="65" mass="7866">MEQICSSLNVEISEKNETELTNWIQFIHIRHRAVSYTHLDVYKRQEFIHFKSILYIIVLLNLAYL</sequence>
<keyword evidence="1" id="KW-1133">Transmembrane helix</keyword>
<comment type="caution">
    <text evidence="2">The sequence shown here is derived from an EMBL/GenBank/DDBJ whole genome shotgun (WGS) entry which is preliminary data.</text>
</comment>
<evidence type="ECO:0000256" key="1">
    <source>
        <dbReference type="SAM" id="Phobius"/>
    </source>
</evidence>
<proteinExistence type="predicted"/>
<gene>
    <name evidence="2" type="ORF">A5889_002868</name>
</gene>
<keyword evidence="1" id="KW-0812">Transmembrane</keyword>
<feature type="transmembrane region" description="Helical" evidence="1">
    <location>
        <begin position="47"/>
        <end position="64"/>
    </location>
</feature>
<name>A0A200J1R4_9ENTE</name>
<accession>A0A200J1R4</accession>